<name>A0A1B6JAF9_9HEMI</name>
<evidence type="ECO:0000256" key="2">
    <source>
        <dbReference type="ARBA" id="ARBA00023002"/>
    </source>
</evidence>
<dbReference type="InterPro" id="IPR002347">
    <property type="entry name" value="SDR_fam"/>
</dbReference>
<dbReference type="PROSITE" id="PS00061">
    <property type="entry name" value="ADH_SHORT"/>
    <property type="match status" value="1"/>
</dbReference>
<dbReference type="PANTHER" id="PTHR43115">
    <property type="entry name" value="DEHYDROGENASE/REDUCTASE SDR FAMILY MEMBER 11"/>
    <property type="match status" value="1"/>
</dbReference>
<dbReference type="GO" id="GO:0016616">
    <property type="term" value="F:oxidoreductase activity, acting on the CH-OH group of donors, NAD or NADP as acceptor"/>
    <property type="evidence" value="ECO:0007669"/>
    <property type="project" value="UniProtKB-ARBA"/>
</dbReference>
<dbReference type="Gene3D" id="3.40.50.720">
    <property type="entry name" value="NAD(P)-binding Rossmann-like Domain"/>
    <property type="match status" value="1"/>
</dbReference>
<proteinExistence type="inferred from homology"/>
<dbReference type="FunFam" id="3.40.50.720:FF:000047">
    <property type="entry name" value="NADP-dependent L-serine/L-allo-threonine dehydrogenase"/>
    <property type="match status" value="1"/>
</dbReference>
<sequence length="249" mass="27367">MEQWKGKVAIVTGASAGIGAAIAQALVHHGMVVVGLARRQEKIQQIADYLAKSQEPGKLYALKANLRKEEDILAAFEWVEKELGGADVLVNNAGLSIYSYIQDGKTEDWRNMWEVNVLAVTICTREYLKSMEKRNNQNGHIFIINSVGAHIHDIPAYATYTATKYAVKGFSQCLRRELSQKNSTIKVTSISPSWTRTESTTSGQLEQLGSQAILEPSDVAKALIDALATTTVTQICEMIITPLPNGLIY</sequence>
<dbReference type="InterPro" id="IPR036291">
    <property type="entry name" value="NAD(P)-bd_dom_sf"/>
</dbReference>
<comment type="similarity">
    <text evidence="1 3">Belongs to the short-chain dehydrogenases/reductases (SDR) family.</text>
</comment>
<dbReference type="SUPFAM" id="SSF51735">
    <property type="entry name" value="NAD(P)-binding Rossmann-fold domains"/>
    <property type="match status" value="1"/>
</dbReference>
<dbReference type="PANTHER" id="PTHR43115:SF4">
    <property type="entry name" value="DEHYDROGENASE_REDUCTASE SDR FAMILY MEMBER 11"/>
    <property type="match status" value="1"/>
</dbReference>
<evidence type="ECO:0008006" key="5">
    <source>
        <dbReference type="Google" id="ProtNLM"/>
    </source>
</evidence>
<dbReference type="PRINTS" id="PR00080">
    <property type="entry name" value="SDRFAMILY"/>
</dbReference>
<gene>
    <name evidence="4" type="ORF">g.39270</name>
</gene>
<reference evidence="4" key="1">
    <citation type="submission" date="2015-11" db="EMBL/GenBank/DDBJ databases">
        <title>De novo transcriptome assembly of four potential Pierce s Disease insect vectors from Arizona vineyards.</title>
        <authorList>
            <person name="Tassone E.E."/>
        </authorList>
    </citation>
    <scope>NUCLEOTIDE SEQUENCE</scope>
</reference>
<keyword evidence="2" id="KW-0560">Oxidoreductase</keyword>
<dbReference type="InterPro" id="IPR020904">
    <property type="entry name" value="Sc_DH/Rdtase_CS"/>
</dbReference>
<evidence type="ECO:0000313" key="4">
    <source>
        <dbReference type="EMBL" id="JAS96085.1"/>
    </source>
</evidence>
<organism evidence="4">
    <name type="scientific">Homalodisca liturata</name>
    <dbReference type="NCBI Taxonomy" id="320908"/>
    <lineage>
        <taxon>Eukaryota</taxon>
        <taxon>Metazoa</taxon>
        <taxon>Ecdysozoa</taxon>
        <taxon>Arthropoda</taxon>
        <taxon>Hexapoda</taxon>
        <taxon>Insecta</taxon>
        <taxon>Pterygota</taxon>
        <taxon>Neoptera</taxon>
        <taxon>Paraneoptera</taxon>
        <taxon>Hemiptera</taxon>
        <taxon>Auchenorrhyncha</taxon>
        <taxon>Membracoidea</taxon>
        <taxon>Cicadellidae</taxon>
        <taxon>Cicadellinae</taxon>
        <taxon>Proconiini</taxon>
        <taxon>Homalodisca</taxon>
    </lineage>
</organism>
<dbReference type="Pfam" id="PF00106">
    <property type="entry name" value="adh_short"/>
    <property type="match status" value="1"/>
</dbReference>
<dbReference type="AlphaFoldDB" id="A0A1B6JAF9"/>
<evidence type="ECO:0000256" key="3">
    <source>
        <dbReference type="RuleBase" id="RU000363"/>
    </source>
</evidence>
<evidence type="ECO:0000256" key="1">
    <source>
        <dbReference type="ARBA" id="ARBA00006484"/>
    </source>
</evidence>
<accession>A0A1B6JAF9</accession>
<dbReference type="PRINTS" id="PR00081">
    <property type="entry name" value="GDHRDH"/>
</dbReference>
<protein>
    <recommendedName>
        <fullName evidence="5">Dehydrogenase</fullName>
    </recommendedName>
</protein>
<dbReference type="EMBL" id="GECU01011621">
    <property type="protein sequence ID" value="JAS96085.1"/>
    <property type="molecule type" value="Transcribed_RNA"/>
</dbReference>